<dbReference type="PRINTS" id="PR00455">
    <property type="entry name" value="HTHTETR"/>
</dbReference>
<sequence>MNADRQTAILEAARQQFARHGYAGSTIRSIAAEADVDPALVMHYFRTKDALFAATLDQASALIDGVAAALEGPRDGLAERLARAYLGAWEAPQTSLTLLSVARSALSSPVAAQIVRQMLEGRLLARQTTVRPERLNLVGAQLFGIATARYVLRTEPLASMTLDEVVVTIAPALHALLVD</sequence>
<name>A0A2M9AQ72_9ACTN</name>
<evidence type="ECO:0000256" key="1">
    <source>
        <dbReference type="ARBA" id="ARBA00023125"/>
    </source>
</evidence>
<feature type="DNA-binding region" description="H-T-H motif" evidence="2">
    <location>
        <begin position="26"/>
        <end position="45"/>
    </location>
</feature>
<dbReference type="InterPro" id="IPR001647">
    <property type="entry name" value="HTH_TetR"/>
</dbReference>
<dbReference type="PANTHER" id="PTHR30055:SF235">
    <property type="entry name" value="TRANSCRIPTIONAL REGULATORY PROTEIN"/>
    <property type="match status" value="1"/>
</dbReference>
<dbReference type="PROSITE" id="PS50977">
    <property type="entry name" value="HTH_TETR_2"/>
    <property type="match status" value="1"/>
</dbReference>
<evidence type="ECO:0000313" key="4">
    <source>
        <dbReference type="EMBL" id="PJJ47851.1"/>
    </source>
</evidence>
<proteinExistence type="predicted"/>
<keyword evidence="1 2" id="KW-0238">DNA-binding</keyword>
<dbReference type="EMBL" id="PGEZ01000005">
    <property type="protein sequence ID" value="PJJ47851.1"/>
    <property type="molecule type" value="Genomic_DNA"/>
</dbReference>
<dbReference type="SUPFAM" id="SSF48498">
    <property type="entry name" value="Tetracyclin repressor-like, C-terminal domain"/>
    <property type="match status" value="1"/>
</dbReference>
<dbReference type="Proteomes" id="UP000230842">
    <property type="component" value="Unassembled WGS sequence"/>
</dbReference>
<dbReference type="Pfam" id="PF17920">
    <property type="entry name" value="TetR_C_16"/>
    <property type="match status" value="1"/>
</dbReference>
<dbReference type="GO" id="GO:0000976">
    <property type="term" value="F:transcription cis-regulatory region binding"/>
    <property type="evidence" value="ECO:0007669"/>
    <property type="project" value="TreeGrafter"/>
</dbReference>
<dbReference type="PANTHER" id="PTHR30055">
    <property type="entry name" value="HTH-TYPE TRANSCRIPTIONAL REGULATOR RUTR"/>
    <property type="match status" value="1"/>
</dbReference>
<dbReference type="Pfam" id="PF00440">
    <property type="entry name" value="TetR_N"/>
    <property type="match status" value="1"/>
</dbReference>
<dbReference type="Gene3D" id="1.10.357.10">
    <property type="entry name" value="Tetracycline Repressor, domain 2"/>
    <property type="match status" value="1"/>
</dbReference>
<dbReference type="GO" id="GO:0003700">
    <property type="term" value="F:DNA-binding transcription factor activity"/>
    <property type="evidence" value="ECO:0007669"/>
    <property type="project" value="TreeGrafter"/>
</dbReference>
<comment type="caution">
    <text evidence="4">The sequence shown here is derived from an EMBL/GenBank/DDBJ whole genome shotgun (WGS) entry which is preliminary data.</text>
</comment>
<dbReference type="InterPro" id="IPR050109">
    <property type="entry name" value="HTH-type_TetR-like_transc_reg"/>
</dbReference>
<dbReference type="InterPro" id="IPR009057">
    <property type="entry name" value="Homeodomain-like_sf"/>
</dbReference>
<accession>A0A2M9AQ72</accession>
<protein>
    <submittedName>
        <fullName evidence="4">DNA-binding transcriptional regulator YbjK</fullName>
    </submittedName>
</protein>
<gene>
    <name evidence="4" type="ORF">CLV56_4110</name>
</gene>
<keyword evidence="5" id="KW-1185">Reference proteome</keyword>
<evidence type="ECO:0000259" key="3">
    <source>
        <dbReference type="PROSITE" id="PS50977"/>
    </source>
</evidence>
<evidence type="ECO:0000256" key="2">
    <source>
        <dbReference type="PROSITE-ProRule" id="PRU00335"/>
    </source>
</evidence>
<dbReference type="OrthoDB" id="3210235at2"/>
<reference evidence="4 5" key="1">
    <citation type="submission" date="2017-11" db="EMBL/GenBank/DDBJ databases">
        <title>Genomic Encyclopedia of Archaeal and Bacterial Type Strains, Phase II (KMG-II): From Individual Species to Whole Genera.</title>
        <authorList>
            <person name="Goeker M."/>
        </authorList>
    </citation>
    <scope>NUCLEOTIDE SEQUENCE [LARGE SCALE GENOMIC DNA]</scope>
    <source>
        <strain evidence="4 5">DSM 27763</strain>
    </source>
</reference>
<feature type="domain" description="HTH tetR-type" evidence="3">
    <location>
        <begin position="3"/>
        <end position="63"/>
    </location>
</feature>
<dbReference type="RefSeq" id="WP_100415618.1">
    <property type="nucleotide sequence ID" value="NZ_PGEZ01000005.1"/>
</dbReference>
<dbReference type="Gene3D" id="1.10.10.60">
    <property type="entry name" value="Homeodomain-like"/>
    <property type="match status" value="1"/>
</dbReference>
<dbReference type="SUPFAM" id="SSF46689">
    <property type="entry name" value="Homeodomain-like"/>
    <property type="match status" value="1"/>
</dbReference>
<dbReference type="AlphaFoldDB" id="A0A2M9AQ72"/>
<evidence type="ECO:0000313" key="5">
    <source>
        <dbReference type="Proteomes" id="UP000230842"/>
    </source>
</evidence>
<organism evidence="4 5">
    <name type="scientific">Mumia flava</name>
    <dbReference type="NCBI Taxonomy" id="1348852"/>
    <lineage>
        <taxon>Bacteria</taxon>
        <taxon>Bacillati</taxon>
        <taxon>Actinomycetota</taxon>
        <taxon>Actinomycetes</taxon>
        <taxon>Propionibacteriales</taxon>
        <taxon>Nocardioidaceae</taxon>
        <taxon>Mumia</taxon>
    </lineage>
</organism>
<dbReference type="InterPro" id="IPR041678">
    <property type="entry name" value="TetR_C_16"/>
</dbReference>
<dbReference type="InterPro" id="IPR036271">
    <property type="entry name" value="Tet_transcr_reg_TetR-rel_C_sf"/>
</dbReference>